<feature type="region of interest" description="Disordered" evidence="1">
    <location>
        <begin position="896"/>
        <end position="915"/>
    </location>
</feature>
<feature type="compositionally biased region" description="Basic and acidic residues" evidence="1">
    <location>
        <begin position="448"/>
        <end position="464"/>
    </location>
</feature>
<accession>A0A9W9VP52</accession>
<proteinExistence type="predicted"/>
<feature type="region of interest" description="Disordered" evidence="1">
    <location>
        <begin position="762"/>
        <end position="784"/>
    </location>
</feature>
<evidence type="ECO:0000313" key="4">
    <source>
        <dbReference type="Proteomes" id="UP001147747"/>
    </source>
</evidence>
<sequence length="945" mass="104993">MWRGWDAQPLSKGIFNSDAANSACRGSLVIMEEDASSPRETGVFDRLPPKVIELILYAADANTFASLSLLTRQWRRTSESPALYTHQLSRCPSFAWARGATPTSSETDTDNLSTLKRLFLEEIRRNAFDVFLRPRRTLVRLISSSMSSSTAFPQGEVFRFSFSANGQLVLSISSSRIVILDLTTDSVTLKYELKTRRRPLGATIHNDGSLLAVLSSTHKINIYSLSDEDVKLIQTIALNDAPRDLIFSPTGSVLALSFGDCIEVHSVGEAALPTERRAARCPRIDAISFSPDGSMVLGSPVDPELDGIVTITAPFYTEPGIDATPQEVQMRMWTTQILFPEITPGFTHACLIDGHDESDDSWILGYDVQLAAFRAIKSNNVGMSGVYFASPFSAEEPREMQPIMLPTTDEAGELAALGFQDSEVWVYGIPKRLDIPSTSSTPEPNESTETRFSGDHHYEGRSPPRDNLVQLHKIIQQPKALIRGRQVTDMHGMTAAKWVHSTEKTAYRRRLVTVAPGGVRPQLFGEEDVPVDGGRMLVLDFERSTANGEEVELDIEVGETEAKMLMEPDSSLDTEVELERRRTRLHRGDTDSTALSHRPSRMHPRSTSQTLVPVLRRNSLSVPISPEEVTAGSVPEIPYDNTLPRSQDTLHRAATAAASTRGRYDPRYRNVPSRRYVPHESDADNWVPPPPPYKRDADGPLPDHLRQTLLGSTPRNNLQSDDSASQQIQRAQTARVPRPSPQDRPRPQSAILQRLGSISIRPARAQRESGASPVDGPAQDHIDVPRLDVPQAPQQILVTESSPVNTWPRPQPAGHVVPIVTGQHPYLQPLPQLAVHPAEEATREPIMPIPSLGATMLGEAYLPYSVSSPNLLHIPQPSGNALDISAAEDEAQIPERQRSFRRRVSTEPTSLPPSENVEWRRRIEDWNEHTIRERSRKRRNKCIIM</sequence>
<evidence type="ECO:0000259" key="2">
    <source>
        <dbReference type="Pfam" id="PF23749"/>
    </source>
</evidence>
<dbReference type="SUPFAM" id="SSF81383">
    <property type="entry name" value="F-box domain"/>
    <property type="match status" value="1"/>
</dbReference>
<dbReference type="Pfam" id="PF23749">
    <property type="entry name" value="DUF7165"/>
    <property type="match status" value="1"/>
</dbReference>
<feature type="domain" description="DUF7165" evidence="2">
    <location>
        <begin position="134"/>
        <end position="567"/>
    </location>
</feature>
<feature type="compositionally biased region" description="Low complexity" evidence="1">
    <location>
        <begin position="436"/>
        <end position="447"/>
    </location>
</feature>
<reference evidence="3" key="2">
    <citation type="journal article" date="2023" name="IMA Fungus">
        <title>Comparative genomic study of the Penicillium genus elucidates a diverse pangenome and 15 lateral gene transfer events.</title>
        <authorList>
            <person name="Petersen C."/>
            <person name="Sorensen T."/>
            <person name="Nielsen M.R."/>
            <person name="Sondergaard T.E."/>
            <person name="Sorensen J.L."/>
            <person name="Fitzpatrick D.A."/>
            <person name="Frisvad J.C."/>
            <person name="Nielsen K.L."/>
        </authorList>
    </citation>
    <scope>NUCLEOTIDE SEQUENCE</scope>
    <source>
        <strain evidence="3">IBT 29677</strain>
    </source>
</reference>
<comment type="caution">
    <text evidence="3">The sequence shown here is derived from an EMBL/GenBank/DDBJ whole genome shotgun (WGS) entry which is preliminary data.</text>
</comment>
<organism evidence="3 4">
    <name type="scientific">Penicillium cosmopolitanum</name>
    <dbReference type="NCBI Taxonomy" id="1131564"/>
    <lineage>
        <taxon>Eukaryota</taxon>
        <taxon>Fungi</taxon>
        <taxon>Dikarya</taxon>
        <taxon>Ascomycota</taxon>
        <taxon>Pezizomycotina</taxon>
        <taxon>Eurotiomycetes</taxon>
        <taxon>Eurotiomycetidae</taxon>
        <taxon>Eurotiales</taxon>
        <taxon>Aspergillaceae</taxon>
        <taxon>Penicillium</taxon>
    </lineage>
</organism>
<feature type="region of interest" description="Disordered" evidence="1">
    <location>
        <begin position="581"/>
        <end position="614"/>
    </location>
</feature>
<dbReference type="SUPFAM" id="SSF82171">
    <property type="entry name" value="DPP6 N-terminal domain-like"/>
    <property type="match status" value="1"/>
</dbReference>
<dbReference type="RefSeq" id="XP_056484510.1">
    <property type="nucleotide sequence ID" value="XM_056633890.1"/>
</dbReference>
<dbReference type="InterPro" id="IPR055589">
    <property type="entry name" value="DUF7165"/>
</dbReference>
<dbReference type="InterPro" id="IPR015943">
    <property type="entry name" value="WD40/YVTN_repeat-like_dom_sf"/>
</dbReference>
<keyword evidence="4" id="KW-1185">Reference proteome</keyword>
<evidence type="ECO:0000256" key="1">
    <source>
        <dbReference type="SAM" id="MobiDB-lite"/>
    </source>
</evidence>
<evidence type="ECO:0000313" key="3">
    <source>
        <dbReference type="EMBL" id="KAJ5386712.1"/>
    </source>
</evidence>
<feature type="region of interest" description="Disordered" evidence="1">
    <location>
        <begin position="652"/>
        <end position="750"/>
    </location>
</feature>
<name>A0A9W9VP52_9EURO</name>
<dbReference type="GeneID" id="81372870"/>
<feature type="compositionally biased region" description="Basic and acidic residues" evidence="1">
    <location>
        <begin position="693"/>
        <end position="706"/>
    </location>
</feature>
<dbReference type="AlphaFoldDB" id="A0A9W9VP52"/>
<dbReference type="Gene3D" id="2.130.10.10">
    <property type="entry name" value="YVTN repeat-like/Quinoprotein amine dehydrogenase"/>
    <property type="match status" value="1"/>
</dbReference>
<feature type="compositionally biased region" description="Polar residues" evidence="1">
    <location>
        <begin position="709"/>
        <end position="732"/>
    </location>
</feature>
<gene>
    <name evidence="3" type="ORF">N7509_009253</name>
</gene>
<feature type="region of interest" description="Disordered" evidence="1">
    <location>
        <begin position="435"/>
        <end position="465"/>
    </location>
</feature>
<dbReference type="EMBL" id="JAPZBU010000009">
    <property type="protein sequence ID" value="KAJ5386712.1"/>
    <property type="molecule type" value="Genomic_DNA"/>
</dbReference>
<reference evidence="3" key="1">
    <citation type="submission" date="2022-12" db="EMBL/GenBank/DDBJ databases">
        <authorList>
            <person name="Petersen C."/>
        </authorList>
    </citation>
    <scope>NUCLEOTIDE SEQUENCE</scope>
    <source>
        <strain evidence="3">IBT 29677</strain>
    </source>
</reference>
<protein>
    <recommendedName>
        <fullName evidence="2">DUF7165 domain-containing protein</fullName>
    </recommendedName>
</protein>
<dbReference type="OrthoDB" id="3925024at2759"/>
<dbReference type="InterPro" id="IPR036047">
    <property type="entry name" value="F-box-like_dom_sf"/>
</dbReference>
<dbReference type="Proteomes" id="UP001147747">
    <property type="component" value="Unassembled WGS sequence"/>
</dbReference>